<protein>
    <submittedName>
        <fullName evidence="1">PIF-1</fullName>
    </submittedName>
</protein>
<evidence type="ECO:0000313" key="1">
    <source>
        <dbReference type="EMBL" id="QED40635.1"/>
    </source>
</evidence>
<dbReference type="Proteomes" id="UP001162233">
    <property type="component" value="Segment"/>
</dbReference>
<dbReference type="EMBL" id="MK746083">
    <property type="protein sequence ID" value="QED40635.1"/>
    <property type="molecule type" value="Genomic_DNA"/>
</dbReference>
<evidence type="ECO:0000313" key="2">
    <source>
        <dbReference type="Proteomes" id="UP001162233"/>
    </source>
</evidence>
<keyword evidence="2" id="KW-1185">Reference proteome</keyword>
<dbReference type="KEGG" id="vg:80541321"/>
<reference evidence="1" key="1">
    <citation type="journal article" date="2019" name="Viruses">
        <title>A Novel Alphabaculovirus from the Soybean Looper, Chrysodeixis includens, that Produces Tetrahedral Occlusion Bodies and Encodes Two Copies of he65.</title>
        <authorList>
            <person name="Harrison R.L."/>
            <person name="Rowley D.L."/>
            <person name="Popham H.J.R."/>
        </authorList>
    </citation>
    <scope>NUCLEOTIDE SEQUENCE</scope>
    <source>
        <strain evidence="1">ChinNPV-1</strain>
    </source>
</reference>
<dbReference type="GeneID" id="80541321"/>
<accession>A0A5B8YRE4</accession>
<proteinExistence type="predicted"/>
<organism evidence="1 2">
    <name type="scientific">Chrysodeixis includens nucleopolyhedrovirus</name>
    <dbReference type="NCBI Taxonomy" id="1207438"/>
    <lineage>
        <taxon>Viruses</taxon>
        <taxon>Viruses incertae sedis</taxon>
        <taxon>Naldaviricetes</taxon>
        <taxon>Lefavirales</taxon>
        <taxon>Baculoviridae</taxon>
        <taxon>Alphabaculovirus</taxon>
        <taxon>Alphabaculovirus chrincludentis</taxon>
        <taxon>Alphabaculovirus alterchrincludentis</taxon>
    </lineage>
</organism>
<name>A0A5B8YRE4_9ABAC</name>
<dbReference type="Pfam" id="PF05092">
    <property type="entry name" value="PIF"/>
    <property type="match status" value="1"/>
</dbReference>
<sequence length="521" mass="59207">MYIVVLAVIAIFVIIVVYNYINILTFRAEPIIHPLKTFDNSDVPLIEPSTEIIIESNPIACHKTLTPCLTHSDCDVCREGLANCQYFDERTKISINDRDVWIEPGESYCMALNRERARSCNPNTGVWVLAESETGFSLLCNCLTPGLITQLSMYEDCNVPVGCQPNGQILDINQFPLRCHCEEGFVSDFISETQTPYCRPQKLRDVIYNEGFFPRAPCPQGYVRLDHPALNESYRQELRLNDLCIIDPCSVDPINGHRIEGQLEYYKSGTVELKYCRCPLGNNLFGVYSPGLSMLGVSNPIQVTNACIKPFNVIFGQIPRIEYKFFWARSDNLLSDDDIVAYVRKDQVSINYERFLFDASGAHPQLSLSNLKILKFSTAFSPSVPSSHITFNSLYQLYINLEAKISEPCFRPGDGRCITMHPTYCIRRHNNAAVGSAEFFGNDWCYLSREGPRLTIWSNAQRYPTGKFPAVLRCNMFFAILPNNNELATVYIIFADRIFRSITSLNNFAQVIQTFSNYSIH</sequence>
<dbReference type="InterPro" id="IPR007784">
    <property type="entry name" value="PIR"/>
</dbReference>
<dbReference type="RefSeq" id="YP_010802551.1">
    <property type="nucleotide sequence ID" value="NC_077025.1"/>
</dbReference>